<dbReference type="PROSITE" id="PS51387">
    <property type="entry name" value="FAD_PCMH"/>
    <property type="match status" value="1"/>
</dbReference>
<dbReference type="PANTHER" id="PTHR21071">
    <property type="entry name" value="UDP-N-ACETYLENOLPYRUVOYLGLUCOSAMINE REDUCTASE"/>
    <property type="match status" value="1"/>
</dbReference>
<dbReference type="Pfam" id="PF01565">
    <property type="entry name" value="FAD_binding_4"/>
    <property type="match status" value="1"/>
</dbReference>
<sequence>MKVEKNISLKKYNTFQVEYLVDTLLTLEKEDDFSHKFLKKYFEEKFLILGEGSNILFTKDFKGTALLVRNIGKKILNETEDCINIQVCAGENWDDFVQWCVKKELFAIHNLALIPGTVGATPIQNVGAYGVEIKDILSSVTVYNIEDGKEYVLNNEECNFGYRDSIFKNELKDKVVVKNVTFRLPKFKGNIDNKYLEYGGIKEALEDREINPLNLYQAIIKVRETKLPKVEEYGSCGSTFKNPVITLKKYKELIEKFSDLPMYNTDRKDIVKIPAAYILEKLGWKNKRKGSVGTWISHPLIVTNYDKATGKEIYSFIKEIQKDFKFNTNLDLECEINIF</sequence>
<organism evidence="18 19">
    <name type="scientific">candidate division WS6 bacterium GW2011_GWE1_34_7</name>
    <dbReference type="NCBI Taxonomy" id="1619093"/>
    <lineage>
        <taxon>Bacteria</taxon>
        <taxon>Candidatus Dojkabacteria</taxon>
    </lineage>
</organism>
<feature type="active site" evidence="16">
    <location>
        <position position="163"/>
    </location>
</feature>
<evidence type="ECO:0000256" key="15">
    <source>
        <dbReference type="ARBA" id="ARBA00048914"/>
    </source>
</evidence>
<dbReference type="PANTHER" id="PTHR21071:SF4">
    <property type="entry name" value="UDP-N-ACETYLENOLPYRUVOYLGLUCOSAMINE REDUCTASE"/>
    <property type="match status" value="1"/>
</dbReference>
<evidence type="ECO:0000256" key="4">
    <source>
        <dbReference type="ARBA" id="ARBA00004752"/>
    </source>
</evidence>
<keyword evidence="10 16" id="KW-0133">Cell shape</keyword>
<evidence type="ECO:0000256" key="12">
    <source>
        <dbReference type="ARBA" id="ARBA00023002"/>
    </source>
</evidence>
<evidence type="ECO:0000256" key="8">
    <source>
        <dbReference type="ARBA" id="ARBA00022827"/>
    </source>
</evidence>
<dbReference type="GO" id="GO:0005829">
    <property type="term" value="C:cytosol"/>
    <property type="evidence" value="ECO:0007669"/>
    <property type="project" value="TreeGrafter"/>
</dbReference>
<evidence type="ECO:0000256" key="3">
    <source>
        <dbReference type="ARBA" id="ARBA00004496"/>
    </source>
</evidence>
<feature type="domain" description="FAD-binding PCMH-type" evidence="17">
    <location>
        <begin position="10"/>
        <end position="187"/>
    </location>
</feature>
<feature type="active site" description="Proton donor" evidence="16">
    <location>
        <position position="238"/>
    </location>
</feature>
<dbReference type="Gene3D" id="3.30.465.10">
    <property type="match status" value="1"/>
</dbReference>
<dbReference type="InterPro" id="IPR006094">
    <property type="entry name" value="Oxid_FAD_bind_N"/>
</dbReference>
<dbReference type="Gene3D" id="3.30.43.10">
    <property type="entry name" value="Uridine Diphospho-n-acetylenolpyruvylglucosamine Reductase, domain 2"/>
    <property type="match status" value="1"/>
</dbReference>
<keyword evidence="7 16" id="KW-0285">Flavoprotein</keyword>
<dbReference type="InterPro" id="IPR016169">
    <property type="entry name" value="FAD-bd_PCMH_sub2"/>
</dbReference>
<proteinExistence type="inferred from homology"/>
<dbReference type="Pfam" id="PF02873">
    <property type="entry name" value="MurB_C"/>
    <property type="match status" value="1"/>
</dbReference>
<dbReference type="InterPro" id="IPR003170">
    <property type="entry name" value="MurB"/>
</dbReference>
<keyword evidence="14 16" id="KW-0961">Cell wall biogenesis/degradation</keyword>
<keyword evidence="6 16" id="KW-0132">Cell division</keyword>
<dbReference type="InterPro" id="IPR036318">
    <property type="entry name" value="FAD-bd_PCMH-like_sf"/>
</dbReference>
<keyword evidence="5 16" id="KW-0963">Cytoplasm</keyword>
<keyword evidence="9 16" id="KW-0521">NADP</keyword>
<dbReference type="GO" id="GO:0009252">
    <property type="term" value="P:peptidoglycan biosynthetic process"/>
    <property type="evidence" value="ECO:0007669"/>
    <property type="project" value="UniProtKB-UniRule"/>
</dbReference>
<dbReference type="InterPro" id="IPR011601">
    <property type="entry name" value="MurB_C"/>
</dbReference>
<dbReference type="GO" id="GO:0071949">
    <property type="term" value="F:FAD binding"/>
    <property type="evidence" value="ECO:0007669"/>
    <property type="project" value="InterPro"/>
</dbReference>
<evidence type="ECO:0000256" key="16">
    <source>
        <dbReference type="HAMAP-Rule" id="MF_00037"/>
    </source>
</evidence>
<evidence type="ECO:0000259" key="17">
    <source>
        <dbReference type="PROSITE" id="PS51387"/>
    </source>
</evidence>
<evidence type="ECO:0000256" key="10">
    <source>
        <dbReference type="ARBA" id="ARBA00022960"/>
    </source>
</evidence>
<dbReference type="PATRIC" id="fig|1619093.3.peg.275"/>
<dbReference type="GO" id="GO:0008762">
    <property type="term" value="F:UDP-N-acetylmuramate dehydrogenase activity"/>
    <property type="evidence" value="ECO:0007669"/>
    <property type="project" value="UniProtKB-UniRule"/>
</dbReference>
<dbReference type="InterPro" id="IPR016167">
    <property type="entry name" value="FAD-bd_PCMH_sub1"/>
</dbReference>
<feature type="active site" evidence="16">
    <location>
        <position position="335"/>
    </location>
</feature>
<comment type="cofactor">
    <cofactor evidence="1 16">
        <name>FAD</name>
        <dbReference type="ChEBI" id="CHEBI:57692"/>
    </cofactor>
</comment>
<comment type="catalytic activity">
    <reaction evidence="15 16">
        <text>UDP-N-acetyl-alpha-D-muramate + NADP(+) = UDP-N-acetyl-3-O-(1-carboxyvinyl)-alpha-D-glucosamine + NADPH + H(+)</text>
        <dbReference type="Rhea" id="RHEA:12248"/>
        <dbReference type="ChEBI" id="CHEBI:15378"/>
        <dbReference type="ChEBI" id="CHEBI:57783"/>
        <dbReference type="ChEBI" id="CHEBI:58349"/>
        <dbReference type="ChEBI" id="CHEBI:68483"/>
        <dbReference type="ChEBI" id="CHEBI:70757"/>
        <dbReference type="EC" id="1.3.1.98"/>
    </reaction>
</comment>
<keyword evidence="8 16" id="KW-0274">FAD</keyword>
<dbReference type="Proteomes" id="UP000033866">
    <property type="component" value="Unassembled WGS sequence"/>
</dbReference>
<evidence type="ECO:0000256" key="6">
    <source>
        <dbReference type="ARBA" id="ARBA00022618"/>
    </source>
</evidence>
<evidence type="ECO:0000256" key="13">
    <source>
        <dbReference type="ARBA" id="ARBA00023306"/>
    </source>
</evidence>
<dbReference type="InterPro" id="IPR036635">
    <property type="entry name" value="MurB_C_sf"/>
</dbReference>
<comment type="subcellular location">
    <subcellularLocation>
        <location evidence="3 16">Cytoplasm</location>
    </subcellularLocation>
</comment>
<comment type="pathway">
    <text evidence="4 16">Cell wall biogenesis; peptidoglycan biosynthesis.</text>
</comment>
<keyword evidence="13 16" id="KW-0131">Cell cycle</keyword>
<dbReference type="NCBIfam" id="TIGR00179">
    <property type="entry name" value="murB"/>
    <property type="match status" value="1"/>
</dbReference>
<dbReference type="Gene3D" id="3.90.78.10">
    <property type="entry name" value="UDP-N-acetylenolpyruvoylglucosamine reductase, C-terminal domain"/>
    <property type="match status" value="1"/>
</dbReference>
<dbReference type="UniPathway" id="UPA00219"/>
<protein>
    <recommendedName>
        <fullName evidence="16">UDP-N-acetylenolpyruvoylglucosamine reductase</fullName>
        <ecNumber evidence="16">1.3.1.98</ecNumber>
    </recommendedName>
    <alternativeName>
        <fullName evidence="16">UDP-N-acetylmuramate dehydrogenase</fullName>
    </alternativeName>
</protein>
<evidence type="ECO:0000256" key="2">
    <source>
        <dbReference type="ARBA" id="ARBA00003921"/>
    </source>
</evidence>
<evidence type="ECO:0000256" key="7">
    <source>
        <dbReference type="ARBA" id="ARBA00022630"/>
    </source>
</evidence>
<dbReference type="NCBIfam" id="NF000755">
    <property type="entry name" value="PRK00046.1"/>
    <property type="match status" value="1"/>
</dbReference>
<dbReference type="EC" id="1.3.1.98" evidence="16"/>
<dbReference type="InterPro" id="IPR016166">
    <property type="entry name" value="FAD-bd_PCMH"/>
</dbReference>
<dbReference type="SUPFAM" id="SSF56194">
    <property type="entry name" value="Uridine diphospho-N-Acetylenolpyruvylglucosamine reductase, MurB, C-terminal domain"/>
    <property type="match status" value="1"/>
</dbReference>
<dbReference type="GO" id="GO:0008360">
    <property type="term" value="P:regulation of cell shape"/>
    <property type="evidence" value="ECO:0007669"/>
    <property type="project" value="UniProtKB-KW"/>
</dbReference>
<keyword evidence="11 16" id="KW-0573">Peptidoglycan synthesis</keyword>
<dbReference type="GO" id="GO:0071555">
    <property type="term" value="P:cell wall organization"/>
    <property type="evidence" value="ECO:0007669"/>
    <property type="project" value="UniProtKB-KW"/>
</dbReference>
<comment type="similarity">
    <text evidence="16">Belongs to the MurB family.</text>
</comment>
<evidence type="ECO:0000256" key="11">
    <source>
        <dbReference type="ARBA" id="ARBA00022984"/>
    </source>
</evidence>
<gene>
    <name evidence="16" type="primary">murB</name>
    <name evidence="18" type="ORF">UR61_C0023G0008</name>
</gene>
<evidence type="ECO:0000256" key="1">
    <source>
        <dbReference type="ARBA" id="ARBA00001974"/>
    </source>
</evidence>
<dbReference type="HAMAP" id="MF_00037">
    <property type="entry name" value="MurB"/>
    <property type="match status" value="1"/>
</dbReference>
<evidence type="ECO:0000313" key="19">
    <source>
        <dbReference type="Proteomes" id="UP000033866"/>
    </source>
</evidence>
<name>A0A0G0EDK2_9BACT</name>
<evidence type="ECO:0000256" key="5">
    <source>
        <dbReference type="ARBA" id="ARBA00022490"/>
    </source>
</evidence>
<comment type="function">
    <text evidence="2 16">Cell wall formation.</text>
</comment>
<evidence type="ECO:0000256" key="9">
    <source>
        <dbReference type="ARBA" id="ARBA00022857"/>
    </source>
</evidence>
<dbReference type="EMBL" id="LBPV01000023">
    <property type="protein sequence ID" value="KKP65452.1"/>
    <property type="molecule type" value="Genomic_DNA"/>
</dbReference>
<accession>A0A0G0EDK2</accession>
<evidence type="ECO:0000313" key="18">
    <source>
        <dbReference type="EMBL" id="KKP65452.1"/>
    </source>
</evidence>
<evidence type="ECO:0000256" key="14">
    <source>
        <dbReference type="ARBA" id="ARBA00023316"/>
    </source>
</evidence>
<reference evidence="18 19" key="1">
    <citation type="journal article" date="2015" name="Nature">
        <title>rRNA introns, odd ribosomes, and small enigmatic genomes across a large radiation of phyla.</title>
        <authorList>
            <person name="Brown C.T."/>
            <person name="Hug L.A."/>
            <person name="Thomas B.C."/>
            <person name="Sharon I."/>
            <person name="Castelle C.J."/>
            <person name="Singh A."/>
            <person name="Wilkins M.J."/>
            <person name="Williams K.H."/>
            <person name="Banfield J.F."/>
        </authorList>
    </citation>
    <scope>NUCLEOTIDE SEQUENCE [LARGE SCALE GENOMIC DNA]</scope>
</reference>
<dbReference type="SUPFAM" id="SSF56176">
    <property type="entry name" value="FAD-binding/transporter-associated domain-like"/>
    <property type="match status" value="1"/>
</dbReference>
<comment type="caution">
    <text evidence="18">The sequence shown here is derived from an EMBL/GenBank/DDBJ whole genome shotgun (WGS) entry which is preliminary data.</text>
</comment>
<dbReference type="AlphaFoldDB" id="A0A0G0EDK2"/>
<keyword evidence="12 16" id="KW-0560">Oxidoreductase</keyword>
<dbReference type="GO" id="GO:0051301">
    <property type="term" value="P:cell division"/>
    <property type="evidence" value="ECO:0007669"/>
    <property type="project" value="UniProtKB-KW"/>
</dbReference>